<name>A0ABV1K620_9PSEU</name>
<dbReference type="SUPFAM" id="SSF53474">
    <property type="entry name" value="alpha/beta-Hydrolases"/>
    <property type="match status" value="1"/>
</dbReference>
<dbReference type="Proteomes" id="UP001494902">
    <property type="component" value="Unassembled WGS sequence"/>
</dbReference>
<gene>
    <name evidence="3" type="ORF">WIS52_05490</name>
</gene>
<dbReference type="GO" id="GO:0016787">
    <property type="term" value="F:hydrolase activity"/>
    <property type="evidence" value="ECO:0007669"/>
    <property type="project" value="UniProtKB-KW"/>
</dbReference>
<protein>
    <submittedName>
        <fullName evidence="3">Alpha/beta hydrolase</fullName>
    </submittedName>
</protein>
<feature type="domain" description="Alpha/beta hydrolase fold-3" evidence="2">
    <location>
        <begin position="81"/>
        <end position="289"/>
    </location>
</feature>
<keyword evidence="4" id="KW-1185">Reference proteome</keyword>
<dbReference type="InterPro" id="IPR050300">
    <property type="entry name" value="GDXG_lipolytic_enzyme"/>
</dbReference>
<dbReference type="InterPro" id="IPR013094">
    <property type="entry name" value="AB_hydrolase_3"/>
</dbReference>
<reference evidence="3 4" key="1">
    <citation type="submission" date="2024-03" db="EMBL/GenBank/DDBJ databases">
        <title>Draft genome sequence of Pseudonocardia nematodicida JCM 31783.</title>
        <authorList>
            <person name="Butdee W."/>
            <person name="Duangmal K."/>
        </authorList>
    </citation>
    <scope>NUCLEOTIDE SEQUENCE [LARGE SCALE GENOMIC DNA]</scope>
    <source>
        <strain evidence="3 4">JCM 31783</strain>
    </source>
</reference>
<organism evidence="3 4">
    <name type="scientific">Pseudonocardia nematodicida</name>
    <dbReference type="NCBI Taxonomy" id="1206997"/>
    <lineage>
        <taxon>Bacteria</taxon>
        <taxon>Bacillati</taxon>
        <taxon>Actinomycetota</taxon>
        <taxon>Actinomycetes</taxon>
        <taxon>Pseudonocardiales</taxon>
        <taxon>Pseudonocardiaceae</taxon>
        <taxon>Pseudonocardia</taxon>
    </lineage>
</organism>
<accession>A0ABV1K620</accession>
<dbReference type="InterPro" id="IPR029058">
    <property type="entry name" value="AB_hydrolase_fold"/>
</dbReference>
<evidence type="ECO:0000313" key="4">
    <source>
        <dbReference type="Proteomes" id="UP001494902"/>
    </source>
</evidence>
<dbReference type="PANTHER" id="PTHR48081">
    <property type="entry name" value="AB HYDROLASE SUPERFAMILY PROTEIN C4A8.06C"/>
    <property type="match status" value="1"/>
</dbReference>
<proteinExistence type="predicted"/>
<evidence type="ECO:0000259" key="2">
    <source>
        <dbReference type="Pfam" id="PF07859"/>
    </source>
</evidence>
<dbReference type="EMBL" id="JBEDNQ010000002">
    <property type="protein sequence ID" value="MEQ3549916.1"/>
    <property type="molecule type" value="Genomic_DNA"/>
</dbReference>
<dbReference type="PANTHER" id="PTHR48081:SF8">
    <property type="entry name" value="ALPHA_BETA HYDROLASE FOLD-3 DOMAIN-CONTAINING PROTEIN-RELATED"/>
    <property type="match status" value="1"/>
</dbReference>
<evidence type="ECO:0000256" key="1">
    <source>
        <dbReference type="ARBA" id="ARBA00022801"/>
    </source>
</evidence>
<keyword evidence="1 3" id="KW-0378">Hydrolase</keyword>
<sequence>MSGTDSGVDPELRPLMARMPTRPLGAATLEADRAAMRGVWASAAPPPDDGVVREERTVPGSDVRVVTLAPAERGSRPVPALLFVHGGGFVGGTADNGAPFQRRIVTELGAVVVSVDYRLAPEHRYPAQIEDCYTALQWLHDDAGDLGVDPSRIAVEGVSAGGALAASLALLVRDRGELSLVLQSLVYPMLDDRPAATEPDGVTGRIAWFRESNAFGWASLLGPDAVGGPDVSPYAAPARATDLAGLPPAYIGAAGLDLLVHQNLDYAKRLIAAGVPTHVEVCPRAFHGFDVGSAPVSEAFKRNRLVALRRGLGIDGQEHP</sequence>
<dbReference type="RefSeq" id="WP_349297008.1">
    <property type="nucleotide sequence ID" value="NZ_JBEDNQ010000002.1"/>
</dbReference>
<dbReference type="Gene3D" id="3.40.50.1820">
    <property type="entry name" value="alpha/beta hydrolase"/>
    <property type="match status" value="1"/>
</dbReference>
<comment type="caution">
    <text evidence="3">The sequence shown here is derived from an EMBL/GenBank/DDBJ whole genome shotgun (WGS) entry which is preliminary data.</text>
</comment>
<dbReference type="Pfam" id="PF07859">
    <property type="entry name" value="Abhydrolase_3"/>
    <property type="match status" value="1"/>
</dbReference>
<evidence type="ECO:0000313" key="3">
    <source>
        <dbReference type="EMBL" id="MEQ3549916.1"/>
    </source>
</evidence>